<dbReference type="GO" id="GO:0017038">
    <property type="term" value="P:protein import"/>
    <property type="evidence" value="ECO:0007669"/>
    <property type="project" value="TreeGrafter"/>
</dbReference>
<dbReference type="Pfam" id="PF01618">
    <property type="entry name" value="MotA_ExbB"/>
    <property type="match status" value="1"/>
</dbReference>
<dbReference type="PANTHER" id="PTHR30625:SF11">
    <property type="entry name" value="MOTA_TOLQ_EXBB PROTON CHANNEL DOMAIN-CONTAINING PROTEIN"/>
    <property type="match status" value="1"/>
</dbReference>
<evidence type="ECO:0000256" key="4">
    <source>
        <dbReference type="ARBA" id="ARBA00022989"/>
    </source>
</evidence>
<dbReference type="PATRIC" id="fig|28229.4.peg.2658"/>
<accession>A0A099KJD0</accession>
<evidence type="ECO:0000256" key="1">
    <source>
        <dbReference type="ARBA" id="ARBA00004651"/>
    </source>
</evidence>
<sequence precursor="true">MTNSPKKIRNTVTNTLRSTVSKLNKVGKKALTVSALTFASLSCLSTVSYAQDALTLDDLLNQLEQGQITQTKQNQARESQFKAKVNQQQNMLNDMSNQRDNALLLSVQLEQNFADNEITLANKAEALDKRLGELKELFGVLQQVAGDTRSKFQTSVISAQIPGRGQFLDEFAQSMGSSSKLASIEEIERLWFELQREMTQSGKVTTFNREVVLANGDRNNTAVTRIGGFNLISDGSYLEYIDETGTVAELIRQPSNRYLASTSDLVNSAGNTSAFALDPTGGSILSLLVQAPDLKERVDQGGPVGYIILAIGLVGLLIALERLISLVFIGSKVERQLKSSVASSDNPLGRVMQVKDNNPGLDTETLELKLSESILREVPKLSKRLTLIKIISVVAPLIGLLGTVTGMINTFQAITLFGTGDPKLMAGGISQALVTTVLGLVVAIPMVFIFAYLNGRSRNIVNILQQESTGIIAERAESVESDEMAQGQTLAGQGA</sequence>
<comment type="subcellular location">
    <subcellularLocation>
        <location evidence="1">Cell membrane</location>
        <topology evidence="1">Multi-pass membrane protein</topology>
    </subcellularLocation>
    <subcellularLocation>
        <location evidence="6">Membrane</location>
        <topology evidence="6">Multi-pass membrane protein</topology>
    </subcellularLocation>
</comment>
<keyword evidence="2" id="KW-1003">Cell membrane</keyword>
<keyword evidence="5 7" id="KW-0472">Membrane</keyword>
<feature type="transmembrane region" description="Helical" evidence="7">
    <location>
        <begin position="304"/>
        <end position="329"/>
    </location>
</feature>
<dbReference type="InterPro" id="IPR017270">
    <property type="entry name" value="MotA/TolQ/ExbB-rel"/>
</dbReference>
<evidence type="ECO:0000313" key="9">
    <source>
        <dbReference type="EMBL" id="KGJ90360.1"/>
    </source>
</evidence>
<evidence type="ECO:0000256" key="6">
    <source>
        <dbReference type="RuleBase" id="RU004057"/>
    </source>
</evidence>
<feature type="domain" description="MotA/TolQ/ExbB proton channel" evidence="8">
    <location>
        <begin position="348"/>
        <end position="465"/>
    </location>
</feature>
<dbReference type="EMBL" id="JQED01000035">
    <property type="protein sequence ID" value="KGJ90360.1"/>
    <property type="molecule type" value="Genomic_DNA"/>
</dbReference>
<comment type="caution">
    <text evidence="9">The sequence shown here is derived from an EMBL/GenBank/DDBJ whole genome shotgun (WGS) entry which is preliminary data.</text>
</comment>
<comment type="similarity">
    <text evidence="6">Belongs to the exbB/tolQ family.</text>
</comment>
<dbReference type="AlphaFoldDB" id="A0A099KJD0"/>
<keyword evidence="6" id="KW-0653">Protein transport</keyword>
<evidence type="ECO:0000259" key="8">
    <source>
        <dbReference type="Pfam" id="PF01618"/>
    </source>
</evidence>
<evidence type="ECO:0000313" key="10">
    <source>
        <dbReference type="Proteomes" id="UP000029843"/>
    </source>
</evidence>
<gene>
    <name evidence="9" type="ORF">ND2E_3508</name>
</gene>
<dbReference type="InterPro" id="IPR050790">
    <property type="entry name" value="ExbB/TolQ_transport"/>
</dbReference>
<keyword evidence="3 7" id="KW-0812">Transmembrane</keyword>
<dbReference type="GO" id="GO:0005886">
    <property type="term" value="C:plasma membrane"/>
    <property type="evidence" value="ECO:0007669"/>
    <property type="project" value="UniProtKB-SubCell"/>
</dbReference>
<evidence type="ECO:0000256" key="5">
    <source>
        <dbReference type="ARBA" id="ARBA00023136"/>
    </source>
</evidence>
<dbReference type="Proteomes" id="UP000029843">
    <property type="component" value="Unassembled WGS sequence"/>
</dbReference>
<dbReference type="RefSeq" id="WP_223303623.1">
    <property type="nucleotide sequence ID" value="NZ_JQED01000035.1"/>
</dbReference>
<keyword evidence="4 7" id="KW-1133">Transmembrane helix</keyword>
<evidence type="ECO:0000256" key="2">
    <source>
        <dbReference type="ARBA" id="ARBA00022475"/>
    </source>
</evidence>
<name>A0A099KJD0_COLPS</name>
<organism evidence="9 10">
    <name type="scientific">Colwellia psychrerythraea</name>
    <name type="common">Vibrio psychroerythus</name>
    <dbReference type="NCBI Taxonomy" id="28229"/>
    <lineage>
        <taxon>Bacteria</taxon>
        <taxon>Pseudomonadati</taxon>
        <taxon>Pseudomonadota</taxon>
        <taxon>Gammaproteobacteria</taxon>
        <taxon>Alteromonadales</taxon>
        <taxon>Colwelliaceae</taxon>
        <taxon>Colwellia</taxon>
    </lineage>
</organism>
<dbReference type="PANTHER" id="PTHR30625">
    <property type="entry name" value="PROTEIN TOLQ"/>
    <property type="match status" value="1"/>
</dbReference>
<reference evidence="9 10" key="1">
    <citation type="submission" date="2014-08" db="EMBL/GenBank/DDBJ databases">
        <title>Genomic and Phenotypic Diversity of Colwellia psychrerythraea strains from Disparate Marine Basins.</title>
        <authorList>
            <person name="Techtmann S.M."/>
            <person name="Stelling S.C."/>
            <person name="Utturkar S.M."/>
            <person name="Alshibli N."/>
            <person name="Harris A."/>
            <person name="Brown S.D."/>
            <person name="Hazen T.C."/>
        </authorList>
    </citation>
    <scope>NUCLEOTIDE SEQUENCE [LARGE SCALE GENOMIC DNA]</scope>
    <source>
        <strain evidence="9 10">ND2E</strain>
    </source>
</reference>
<protein>
    <submittedName>
        <fullName evidence="9">MotA/TolQ/ExbB proton channel</fullName>
    </submittedName>
</protein>
<evidence type="ECO:0000256" key="3">
    <source>
        <dbReference type="ARBA" id="ARBA00022692"/>
    </source>
</evidence>
<feature type="transmembrane region" description="Helical" evidence="7">
    <location>
        <begin position="428"/>
        <end position="453"/>
    </location>
</feature>
<evidence type="ECO:0000256" key="7">
    <source>
        <dbReference type="SAM" id="Phobius"/>
    </source>
</evidence>
<dbReference type="InterPro" id="IPR002898">
    <property type="entry name" value="MotA_ExbB_proton_chnl"/>
</dbReference>
<proteinExistence type="inferred from homology"/>
<keyword evidence="6" id="KW-0813">Transport</keyword>
<dbReference type="PIRSF" id="PIRSF037714">
    <property type="entry name" value="TolR"/>
    <property type="match status" value="1"/>
</dbReference>
<feature type="transmembrane region" description="Helical" evidence="7">
    <location>
        <begin position="386"/>
        <end position="408"/>
    </location>
</feature>